<dbReference type="InterPro" id="IPR039366">
    <property type="entry name" value="Pilotin"/>
</dbReference>
<comment type="caution">
    <text evidence="1">The sequence shown here is derived from an EMBL/GenBank/DDBJ whole genome shotgun (WGS) entry which is preliminary data.</text>
</comment>
<evidence type="ECO:0000313" key="1">
    <source>
        <dbReference type="EMBL" id="TRX73092.1"/>
    </source>
</evidence>
<accession>A0A553GUC6</accession>
<organism evidence="1 2">
    <name type="scientific">Pseudomonas mangiferae</name>
    <dbReference type="NCBI Taxonomy" id="2593654"/>
    <lineage>
        <taxon>Bacteria</taxon>
        <taxon>Pseudomonadati</taxon>
        <taxon>Pseudomonadota</taxon>
        <taxon>Gammaproteobacteria</taxon>
        <taxon>Pseudomonadales</taxon>
        <taxon>Pseudomonadaceae</taxon>
        <taxon>Pseudomonas</taxon>
    </lineage>
</organism>
<keyword evidence="2" id="KW-1185">Reference proteome</keyword>
<sequence length="151" mass="16185">MLLRLLIPSAVLVLLVACVSESPTPAKPAPAPKPVARKPVAPLEEPLPANLRELVGSLKNVPAGGEVELALLVIDERDRPQRLLGSLKLQGTGADLPFRLRFNPEVFPPEARVELRGRVSQSGQLTQHLPAQRITAPQTQTLGALQMVPAP</sequence>
<evidence type="ECO:0008006" key="3">
    <source>
        <dbReference type="Google" id="ProtNLM"/>
    </source>
</evidence>
<gene>
    <name evidence="1" type="ORF">FM069_19385</name>
</gene>
<name>A0A553GUC6_9PSED</name>
<dbReference type="EMBL" id="VJOY01000020">
    <property type="protein sequence ID" value="TRX73092.1"/>
    <property type="molecule type" value="Genomic_DNA"/>
</dbReference>
<dbReference type="Proteomes" id="UP000315235">
    <property type="component" value="Unassembled WGS sequence"/>
</dbReference>
<dbReference type="RefSeq" id="WP_143490064.1">
    <property type="nucleotide sequence ID" value="NZ_VJOY01000020.1"/>
</dbReference>
<dbReference type="Pfam" id="PF09619">
    <property type="entry name" value="YscW"/>
    <property type="match status" value="1"/>
</dbReference>
<dbReference type="OrthoDB" id="6912619at2"/>
<dbReference type="PROSITE" id="PS51257">
    <property type="entry name" value="PROKAR_LIPOPROTEIN"/>
    <property type="match status" value="1"/>
</dbReference>
<evidence type="ECO:0000313" key="2">
    <source>
        <dbReference type="Proteomes" id="UP000315235"/>
    </source>
</evidence>
<reference evidence="1 2" key="1">
    <citation type="submission" date="2019-07" db="EMBL/GenBank/DDBJ databases">
        <title>Pseudomonas mangiferae sp. nov., isolated from bark of mango tree in Thailand.</title>
        <authorList>
            <person name="Srisuk N."/>
            <person name="Anurat P."/>
        </authorList>
    </citation>
    <scope>NUCLEOTIDE SEQUENCE [LARGE SCALE GENOMIC DNA]</scope>
    <source>
        <strain evidence="1 2">DMKU_BBB3-04</strain>
    </source>
</reference>
<protein>
    <recommendedName>
        <fullName evidence="3">Lipoprotein</fullName>
    </recommendedName>
</protein>
<dbReference type="AlphaFoldDB" id="A0A553GUC6"/>
<proteinExistence type="predicted"/>